<name>A0AAU9UKC6_EUPED</name>
<gene>
    <name evidence="2" type="ORF">EEDITHA_LOCUS14593</name>
</gene>
<feature type="region of interest" description="Disordered" evidence="1">
    <location>
        <begin position="177"/>
        <end position="197"/>
    </location>
</feature>
<dbReference type="AlphaFoldDB" id="A0AAU9UKC6"/>
<dbReference type="Proteomes" id="UP001153954">
    <property type="component" value="Unassembled WGS sequence"/>
</dbReference>
<keyword evidence="3" id="KW-1185">Reference proteome</keyword>
<dbReference type="EMBL" id="CAKOGL010000022">
    <property type="protein sequence ID" value="CAH2099642.1"/>
    <property type="molecule type" value="Genomic_DNA"/>
</dbReference>
<sequence length="317" mass="37032">MNSPTSSSESDYEYLFNNNFRANSFWTPPFYPTFGQPLIYYAEVKPKRRSRRNQENEKNKSNCFVKAFRWYTQEHVPFKKNQSSNNIDSEDMKGFATWLDEKYNEYLQTNQIEQNQCTLTQASTLQVVNTAQISNSSVTSDTKALNMKLKHISKSLTSVLKDKEIYVIPFDALKDTDHKDLKNNDNKSKRKERKKLKQIFPKKESLESVKSQHTDVFCRCSHKNFEKIDSSNKFQKNLTNICQCEKKAEFEVQQKTAVLSESRTNTKHHKSTTSVTMLVSDSVQTSDYSINLANETFHNHPLFVKIIHADKLKYQRI</sequence>
<comment type="caution">
    <text evidence="2">The sequence shown here is derived from an EMBL/GenBank/DDBJ whole genome shotgun (WGS) entry which is preliminary data.</text>
</comment>
<organism evidence="2 3">
    <name type="scientific">Euphydryas editha</name>
    <name type="common">Edith's checkerspot</name>
    <dbReference type="NCBI Taxonomy" id="104508"/>
    <lineage>
        <taxon>Eukaryota</taxon>
        <taxon>Metazoa</taxon>
        <taxon>Ecdysozoa</taxon>
        <taxon>Arthropoda</taxon>
        <taxon>Hexapoda</taxon>
        <taxon>Insecta</taxon>
        <taxon>Pterygota</taxon>
        <taxon>Neoptera</taxon>
        <taxon>Endopterygota</taxon>
        <taxon>Lepidoptera</taxon>
        <taxon>Glossata</taxon>
        <taxon>Ditrysia</taxon>
        <taxon>Papilionoidea</taxon>
        <taxon>Nymphalidae</taxon>
        <taxon>Nymphalinae</taxon>
        <taxon>Euphydryas</taxon>
    </lineage>
</organism>
<evidence type="ECO:0000313" key="2">
    <source>
        <dbReference type="EMBL" id="CAH2099642.1"/>
    </source>
</evidence>
<feature type="compositionally biased region" description="Basic and acidic residues" evidence="1">
    <location>
        <begin position="177"/>
        <end position="187"/>
    </location>
</feature>
<feature type="compositionally biased region" description="Basic residues" evidence="1">
    <location>
        <begin position="188"/>
        <end position="197"/>
    </location>
</feature>
<proteinExistence type="predicted"/>
<reference evidence="2" key="1">
    <citation type="submission" date="2022-03" db="EMBL/GenBank/DDBJ databases">
        <authorList>
            <person name="Tunstrom K."/>
        </authorList>
    </citation>
    <scope>NUCLEOTIDE SEQUENCE</scope>
</reference>
<evidence type="ECO:0000256" key="1">
    <source>
        <dbReference type="SAM" id="MobiDB-lite"/>
    </source>
</evidence>
<evidence type="ECO:0000313" key="3">
    <source>
        <dbReference type="Proteomes" id="UP001153954"/>
    </source>
</evidence>
<protein>
    <submittedName>
        <fullName evidence="2">Uncharacterized protein</fullName>
    </submittedName>
</protein>
<accession>A0AAU9UKC6</accession>